<dbReference type="Pfam" id="PF03109">
    <property type="entry name" value="ABC1"/>
    <property type="match status" value="1"/>
</dbReference>
<reference evidence="6 7" key="1">
    <citation type="submission" date="2017-09" db="EMBL/GenBank/DDBJ databases">
        <title>Bacterial strain isolated from the female urinary microbiota.</title>
        <authorList>
            <person name="Thomas-White K."/>
            <person name="Kumar N."/>
            <person name="Forster S."/>
            <person name="Putonti C."/>
            <person name="Lawley T."/>
            <person name="Wolfe A.J."/>
        </authorList>
    </citation>
    <scope>NUCLEOTIDE SEQUENCE [LARGE SCALE GENOMIC DNA]</scope>
    <source>
        <strain evidence="6 7">UMB0908</strain>
    </source>
</reference>
<dbReference type="PANTHER" id="PTHR43851">
    <property type="match status" value="1"/>
</dbReference>
<dbReference type="GO" id="GO:0005524">
    <property type="term" value="F:ATP binding"/>
    <property type="evidence" value="ECO:0007669"/>
    <property type="project" value="UniProtKB-KW"/>
</dbReference>
<keyword evidence="2" id="KW-0808">Transferase</keyword>
<dbReference type="CDD" id="cd13970">
    <property type="entry name" value="ABC1_ADCK3"/>
    <property type="match status" value="1"/>
</dbReference>
<comment type="similarity">
    <text evidence="1">Belongs to the protein kinase superfamily. ADCK protein kinase family.</text>
</comment>
<gene>
    <name evidence="6" type="ORF">CJ204_04600</name>
</gene>
<protein>
    <submittedName>
        <fullName evidence="6">ABC transporter ATP-binding protein</fullName>
    </submittedName>
</protein>
<organism evidence="6 7">
    <name type="scientific">Corynebacterium xerosis</name>
    <dbReference type="NCBI Taxonomy" id="1725"/>
    <lineage>
        <taxon>Bacteria</taxon>
        <taxon>Bacillati</taxon>
        <taxon>Actinomycetota</taxon>
        <taxon>Actinomycetes</taxon>
        <taxon>Mycobacteriales</taxon>
        <taxon>Corynebacteriaceae</taxon>
        <taxon>Corynebacterium</taxon>
    </lineage>
</organism>
<proteinExistence type="inferred from homology"/>
<dbReference type="InterPro" id="IPR034646">
    <property type="entry name" value="ADCK3_dom"/>
</dbReference>
<accession>A0A2N6SZT6</accession>
<keyword evidence="3" id="KW-0547">Nucleotide-binding</keyword>
<comment type="caution">
    <text evidence="6">The sequence shown here is derived from an EMBL/GenBank/DDBJ whole genome shotgun (WGS) entry which is preliminary data.</text>
</comment>
<dbReference type="Proteomes" id="UP000235363">
    <property type="component" value="Unassembled WGS sequence"/>
</dbReference>
<dbReference type="SUPFAM" id="SSF56112">
    <property type="entry name" value="Protein kinase-like (PK-like)"/>
    <property type="match status" value="1"/>
</dbReference>
<evidence type="ECO:0000256" key="4">
    <source>
        <dbReference type="ARBA" id="ARBA00022840"/>
    </source>
</evidence>
<dbReference type="AlphaFoldDB" id="A0A2N6SZT6"/>
<evidence type="ECO:0000313" key="6">
    <source>
        <dbReference type="EMBL" id="PMC62598.1"/>
    </source>
</evidence>
<evidence type="ECO:0000256" key="2">
    <source>
        <dbReference type="ARBA" id="ARBA00022679"/>
    </source>
</evidence>
<name>A0A2N6SZT6_9CORY</name>
<evidence type="ECO:0000256" key="3">
    <source>
        <dbReference type="ARBA" id="ARBA00022741"/>
    </source>
</evidence>
<feature type="domain" description="Protein kinase" evidence="5">
    <location>
        <begin position="115"/>
        <end position="436"/>
    </location>
</feature>
<dbReference type="InterPro" id="IPR051409">
    <property type="entry name" value="Atypical_kinase_ADCK"/>
</dbReference>
<dbReference type="InterPro" id="IPR011009">
    <property type="entry name" value="Kinase-like_dom_sf"/>
</dbReference>
<dbReference type="PROSITE" id="PS50011">
    <property type="entry name" value="PROTEIN_KINASE_DOM"/>
    <property type="match status" value="1"/>
</dbReference>
<dbReference type="RefSeq" id="WP_102212441.1">
    <property type="nucleotide sequence ID" value="NZ_PNHF01000008.1"/>
</dbReference>
<keyword evidence="4 6" id="KW-0067">ATP-binding</keyword>
<sequence length="436" mass="47560">MSDQSVSGSSFRRAAKLASVPLSAGARALNPRSRATNPRKTAEQLAAVLGELKGGAMKVGQALSIFAPILPDELAEPLSGTLRSLQAEAPPLPPSSVHRVLDRQLGTAWRDRFLEFDDVPVAAASIGQVHRAVWSDGSPVAVKVQYPGADKAIKADLRQLKVITPILQQLEDGMNMSDLVDEIADNVLDELDYRIEADHQRAFHAAFGHGEEPRLHVPKVYASSPKVLVSEWVEGVRLGEIIDHGTAEQRSIAAEALTVFEFASPDLVHRMHTDPHPGNFLLRDDGVLTVIDFGACIHVPEGLPRPLIELVAAVVDGRREDLLDLAVRHGYVTGGREKDLTPEEVEAFLLPFAEPLSHDDFTFTVAWLKRVMGPFMDPMSPQSKLGRKFGMPKRYIMIHRILAGAVAVLSQLSAPAPYRQVIAEHYPEMVGLGGSR</sequence>
<evidence type="ECO:0000256" key="1">
    <source>
        <dbReference type="ARBA" id="ARBA00009670"/>
    </source>
</evidence>
<dbReference type="STRING" id="1725.WU86_05415"/>
<dbReference type="Gene3D" id="1.10.510.10">
    <property type="entry name" value="Transferase(Phosphotransferase) domain 1"/>
    <property type="match status" value="1"/>
</dbReference>
<evidence type="ECO:0000259" key="5">
    <source>
        <dbReference type="PROSITE" id="PS50011"/>
    </source>
</evidence>
<dbReference type="InterPro" id="IPR004147">
    <property type="entry name" value="ABC1_dom"/>
</dbReference>
<dbReference type="EMBL" id="PNHF01000008">
    <property type="protein sequence ID" value="PMC62598.1"/>
    <property type="molecule type" value="Genomic_DNA"/>
</dbReference>
<evidence type="ECO:0000313" key="7">
    <source>
        <dbReference type="Proteomes" id="UP000235363"/>
    </source>
</evidence>
<dbReference type="PANTHER" id="PTHR43851:SF3">
    <property type="entry name" value="COENZYME Q8"/>
    <property type="match status" value="1"/>
</dbReference>
<dbReference type="GO" id="GO:0004672">
    <property type="term" value="F:protein kinase activity"/>
    <property type="evidence" value="ECO:0007669"/>
    <property type="project" value="InterPro"/>
</dbReference>
<dbReference type="InterPro" id="IPR000719">
    <property type="entry name" value="Prot_kinase_dom"/>
</dbReference>